<dbReference type="InterPro" id="IPR052998">
    <property type="entry name" value="Hetero-Diels-Alderase-like"/>
</dbReference>
<dbReference type="PANTHER" id="PTHR42060:SF3">
    <property type="entry name" value="SMP-30_GLUCONOLACTONASE_LRE-LIKE REGION DOMAIN-CONTAINING PROTEIN"/>
    <property type="match status" value="1"/>
</dbReference>
<dbReference type="SUPFAM" id="SSF63829">
    <property type="entry name" value="Calcium-dependent phosphotriesterase"/>
    <property type="match status" value="1"/>
</dbReference>
<protein>
    <submittedName>
        <fullName evidence="2">Sugar lactone lactonase YvrE</fullName>
    </submittedName>
</protein>
<dbReference type="RefSeq" id="WP_184932616.1">
    <property type="nucleotide sequence ID" value="NZ_JACHJY010000011.1"/>
</dbReference>
<dbReference type="PANTHER" id="PTHR42060">
    <property type="entry name" value="NHL REPEAT-CONTAINING PROTEIN-RELATED"/>
    <property type="match status" value="1"/>
</dbReference>
<gene>
    <name evidence="2" type="ORF">GGE06_006955</name>
</gene>
<evidence type="ECO:0000313" key="3">
    <source>
        <dbReference type="Proteomes" id="UP000582643"/>
    </source>
</evidence>
<name>A0A7W7U717_9ACTN</name>
<proteinExistence type="predicted"/>
<feature type="signal peptide" evidence="1">
    <location>
        <begin position="1"/>
        <end position="28"/>
    </location>
</feature>
<reference evidence="2 3" key="1">
    <citation type="submission" date="2020-08" db="EMBL/GenBank/DDBJ databases">
        <title>Genomic Encyclopedia of Type Strains, Phase III (KMG-III): the genomes of soil and plant-associated and newly described type strains.</title>
        <authorList>
            <person name="Whitman W."/>
        </authorList>
    </citation>
    <scope>NUCLEOTIDE SEQUENCE [LARGE SCALE GENOMIC DNA]</scope>
    <source>
        <strain evidence="2 3">SFB5A</strain>
    </source>
</reference>
<accession>A0A7W7U717</accession>
<keyword evidence="1" id="KW-0732">Signal</keyword>
<evidence type="ECO:0000256" key="1">
    <source>
        <dbReference type="SAM" id="SignalP"/>
    </source>
</evidence>
<sequence length="324" mass="33487">MSSRHPRLAAVALATTALTLLAGGPASAVDPTVSDPRVIAHFDFAKGQTPENIALEPDGSADITFAFAHAVARVNKQGVWKTIAALPDVANPQTPNLGAAVAAGIARAHDGTLYVAYATGTAETGIWRIAPGGGTPEQIAQLPADAFPNGIALDEHCDTLYAADSNRGEVWSIPLNGGTPTVWASGAALAPSPQLPFGANGLKLHDGAVWVSNTAQGTLLRIPFGPDRTAGPIETRAIGLTGIDDFTFTGHGDTVLAALNTVNELELVRADGTHRTVLTAADGLDNPTSVAVRAKTVYVNSAAFFDTTNPDPNLLLARISRNKL</sequence>
<evidence type="ECO:0000313" key="2">
    <source>
        <dbReference type="EMBL" id="MBB4985993.1"/>
    </source>
</evidence>
<dbReference type="EMBL" id="JACHJY010000011">
    <property type="protein sequence ID" value="MBB4985993.1"/>
    <property type="molecule type" value="Genomic_DNA"/>
</dbReference>
<dbReference type="Proteomes" id="UP000582643">
    <property type="component" value="Unassembled WGS sequence"/>
</dbReference>
<keyword evidence="3" id="KW-1185">Reference proteome</keyword>
<dbReference type="InterPro" id="IPR011042">
    <property type="entry name" value="6-blade_b-propeller_TolB-like"/>
</dbReference>
<comment type="caution">
    <text evidence="2">The sequence shown here is derived from an EMBL/GenBank/DDBJ whole genome shotgun (WGS) entry which is preliminary data.</text>
</comment>
<feature type="chain" id="PRO_5031449684" evidence="1">
    <location>
        <begin position="29"/>
        <end position="324"/>
    </location>
</feature>
<dbReference type="AlphaFoldDB" id="A0A7W7U717"/>
<dbReference type="Gene3D" id="2.120.10.30">
    <property type="entry name" value="TolB, C-terminal domain"/>
    <property type="match status" value="1"/>
</dbReference>
<organism evidence="2 3">
    <name type="scientific">Streptomyces nymphaeiformis</name>
    <dbReference type="NCBI Taxonomy" id="2663842"/>
    <lineage>
        <taxon>Bacteria</taxon>
        <taxon>Bacillati</taxon>
        <taxon>Actinomycetota</taxon>
        <taxon>Actinomycetes</taxon>
        <taxon>Kitasatosporales</taxon>
        <taxon>Streptomycetaceae</taxon>
        <taxon>Streptomyces</taxon>
    </lineage>
</organism>